<dbReference type="InterPro" id="IPR013149">
    <property type="entry name" value="ADH-like_C"/>
</dbReference>
<sequence>MPRVLTLSKIEGGKPGKVYYPLQLQNVGPPPEPGPDEVLVRVQAAALNHRDLFQRRHLYPSISFDRALLSDGSAVVLSTGSNVSPGLKGKPVVLAPMRGWASDPLGPEPGSRVEVAGGSLGCDSGTAREYMVLPACEVEVAPGHLSAVEAAALPLAGLTAWRAVVSKARVKRGQNVLVTGVGGGVALQALQFVVAFGARAFVTSGEDVKISRAVTTHGATAGVSYRLPDWDGRLRSLLPKERPYLDAVIDGAGGDVIGRSLTLLRSGGVVVQYGMTLAPTMDWTMRAVLANVELKGSTGGSRREFADMVAFVAEKRIRPVVWRSVRGLGRLEAIDGLFEDMDAGRQFGKLVIEIGVDDEAEEEEEEEEEVVLGPSL</sequence>
<proteinExistence type="predicted"/>
<dbReference type="InterPro" id="IPR013154">
    <property type="entry name" value="ADH-like_N"/>
</dbReference>
<dbReference type="Gene3D" id="3.90.180.10">
    <property type="entry name" value="Medium-chain alcohol dehydrogenases, catalytic domain"/>
    <property type="match status" value="1"/>
</dbReference>
<dbReference type="Pfam" id="PF00107">
    <property type="entry name" value="ADH_zinc_N"/>
    <property type="match status" value="1"/>
</dbReference>
<evidence type="ECO:0000313" key="2">
    <source>
        <dbReference type="EMBL" id="RCI10419.1"/>
    </source>
</evidence>
<reference evidence="2 3" key="1">
    <citation type="journal article" date="2015" name="BMC Genomics">
        <title>Insights from the genome of Ophiocordyceps polyrhachis-furcata to pathogenicity and host specificity in insect fungi.</title>
        <authorList>
            <person name="Wichadakul D."/>
            <person name="Kobmoo N."/>
            <person name="Ingsriswang S."/>
            <person name="Tangphatsornruang S."/>
            <person name="Chantasingh D."/>
            <person name="Luangsa-ard J.J."/>
            <person name="Eurwilaichitr L."/>
        </authorList>
    </citation>
    <scope>NUCLEOTIDE SEQUENCE [LARGE SCALE GENOMIC DNA]</scope>
    <source>
        <strain evidence="2 3">BCC 54312</strain>
    </source>
</reference>
<dbReference type="AlphaFoldDB" id="A0A367L7M3"/>
<dbReference type="InterPro" id="IPR052711">
    <property type="entry name" value="Zinc_ADH-like"/>
</dbReference>
<feature type="domain" description="Enoyl reductase (ER)" evidence="1">
    <location>
        <begin position="13"/>
        <end position="352"/>
    </location>
</feature>
<dbReference type="SUPFAM" id="SSF50129">
    <property type="entry name" value="GroES-like"/>
    <property type="match status" value="1"/>
</dbReference>
<gene>
    <name evidence="2" type="ORF">L249_4411</name>
</gene>
<dbReference type="Pfam" id="PF08240">
    <property type="entry name" value="ADH_N"/>
    <property type="match status" value="1"/>
</dbReference>
<evidence type="ECO:0000313" key="3">
    <source>
        <dbReference type="Proteomes" id="UP000253664"/>
    </source>
</evidence>
<keyword evidence="3" id="KW-1185">Reference proteome</keyword>
<dbReference type="SUPFAM" id="SSF51735">
    <property type="entry name" value="NAD(P)-binding Rossmann-fold domains"/>
    <property type="match status" value="1"/>
</dbReference>
<dbReference type="GO" id="GO:0016491">
    <property type="term" value="F:oxidoreductase activity"/>
    <property type="evidence" value="ECO:0007669"/>
    <property type="project" value="InterPro"/>
</dbReference>
<dbReference type="OrthoDB" id="449487at2759"/>
<dbReference type="Proteomes" id="UP000253664">
    <property type="component" value="Unassembled WGS sequence"/>
</dbReference>
<dbReference type="SMART" id="SM00829">
    <property type="entry name" value="PKS_ER"/>
    <property type="match status" value="1"/>
</dbReference>
<comment type="caution">
    <text evidence="2">The sequence shown here is derived from an EMBL/GenBank/DDBJ whole genome shotgun (WGS) entry which is preliminary data.</text>
</comment>
<dbReference type="InterPro" id="IPR036291">
    <property type="entry name" value="NAD(P)-bd_dom_sf"/>
</dbReference>
<evidence type="ECO:0000259" key="1">
    <source>
        <dbReference type="SMART" id="SM00829"/>
    </source>
</evidence>
<dbReference type="PANTHER" id="PTHR45033:SF3">
    <property type="entry name" value="DEHYDROGENASE, PUTATIVE (AFU_ORTHOLOGUE AFUA_2G13270)-RELATED"/>
    <property type="match status" value="1"/>
</dbReference>
<protein>
    <recommendedName>
        <fullName evidence="1">Enoyl reductase (ER) domain-containing protein</fullName>
    </recommendedName>
</protein>
<name>A0A367L7M3_9HYPO</name>
<accession>A0A367L7M3</accession>
<dbReference type="EMBL" id="LKCN02000012">
    <property type="protein sequence ID" value="RCI10419.1"/>
    <property type="molecule type" value="Genomic_DNA"/>
</dbReference>
<dbReference type="InterPro" id="IPR011032">
    <property type="entry name" value="GroES-like_sf"/>
</dbReference>
<dbReference type="InterPro" id="IPR020843">
    <property type="entry name" value="ER"/>
</dbReference>
<organism evidence="2 3">
    <name type="scientific">Ophiocordyceps polyrhachis-furcata BCC 54312</name>
    <dbReference type="NCBI Taxonomy" id="1330021"/>
    <lineage>
        <taxon>Eukaryota</taxon>
        <taxon>Fungi</taxon>
        <taxon>Dikarya</taxon>
        <taxon>Ascomycota</taxon>
        <taxon>Pezizomycotina</taxon>
        <taxon>Sordariomycetes</taxon>
        <taxon>Hypocreomycetidae</taxon>
        <taxon>Hypocreales</taxon>
        <taxon>Ophiocordycipitaceae</taxon>
        <taxon>Ophiocordyceps</taxon>
    </lineage>
</organism>
<dbReference type="Gene3D" id="3.40.50.720">
    <property type="entry name" value="NAD(P)-binding Rossmann-like Domain"/>
    <property type="match status" value="1"/>
</dbReference>
<dbReference type="STRING" id="1330021.A0A367L7M3"/>
<dbReference type="PANTHER" id="PTHR45033">
    <property type="match status" value="1"/>
</dbReference>
<dbReference type="FunFam" id="3.40.50.720:FF:000481">
    <property type="entry name" value="Alcohol dehydrogenase, variant"/>
    <property type="match status" value="1"/>
</dbReference>